<dbReference type="CDD" id="cd00211">
    <property type="entry name" value="PTS_IIA_fru"/>
    <property type="match status" value="1"/>
</dbReference>
<feature type="domain" description="PTS EIIB type-2" evidence="14">
    <location>
        <begin position="169"/>
        <end position="264"/>
    </location>
</feature>
<dbReference type="GO" id="GO:0005351">
    <property type="term" value="F:carbohydrate:proton symporter activity"/>
    <property type="evidence" value="ECO:0007669"/>
    <property type="project" value="InterPro"/>
</dbReference>
<dbReference type="InterPro" id="IPR003501">
    <property type="entry name" value="PTS_EIIB_2/3"/>
</dbReference>
<keyword evidence="7" id="KW-0808">Transferase</keyword>
<dbReference type="PROSITE" id="PS51104">
    <property type="entry name" value="PTS_EIIC_TYPE_2"/>
    <property type="match status" value="1"/>
</dbReference>
<evidence type="ECO:0000256" key="12">
    <source>
        <dbReference type="SAM" id="Phobius"/>
    </source>
</evidence>
<dbReference type="Gene3D" id="3.40.50.2300">
    <property type="match status" value="1"/>
</dbReference>
<evidence type="ECO:0000256" key="3">
    <source>
        <dbReference type="ARBA" id="ARBA00022448"/>
    </source>
</evidence>
<dbReference type="NCBIfam" id="TIGR01427">
    <property type="entry name" value="PTS_IIC_fructo"/>
    <property type="match status" value="1"/>
</dbReference>
<dbReference type="PANTHER" id="PTHR30505">
    <property type="entry name" value="FRUCTOSE-LIKE PERMEASE"/>
    <property type="match status" value="1"/>
</dbReference>
<evidence type="ECO:0000256" key="5">
    <source>
        <dbReference type="ARBA" id="ARBA00022553"/>
    </source>
</evidence>
<comment type="subcellular location">
    <subcellularLocation>
        <location evidence="1">Cell inner membrane</location>
        <topology evidence="1">Multi-pass membrane protein</topology>
    </subcellularLocation>
    <subcellularLocation>
        <location evidence="2">Cytoplasm</location>
    </subcellularLocation>
</comment>
<dbReference type="EMBL" id="FMAU01000006">
    <property type="protein sequence ID" value="SCC31180.1"/>
    <property type="molecule type" value="Genomic_DNA"/>
</dbReference>
<proteinExistence type="predicted"/>
<dbReference type="GO" id="GO:0022877">
    <property type="term" value="F:protein-N(PI)-phosphohistidine-fructose phosphotransferase system transporter activity"/>
    <property type="evidence" value="ECO:0007669"/>
    <property type="project" value="InterPro"/>
</dbReference>
<evidence type="ECO:0000256" key="7">
    <source>
        <dbReference type="ARBA" id="ARBA00022679"/>
    </source>
</evidence>
<keyword evidence="8" id="KW-0598">Phosphotransferase system</keyword>
<dbReference type="PROSITE" id="PS00372">
    <property type="entry name" value="PTS_EIIA_TYPE_2_HIS"/>
    <property type="match status" value="1"/>
</dbReference>
<dbReference type="Pfam" id="PF02302">
    <property type="entry name" value="PTS_IIB"/>
    <property type="match status" value="1"/>
</dbReference>
<feature type="transmembrane region" description="Helical" evidence="12">
    <location>
        <begin position="561"/>
        <end position="581"/>
    </location>
</feature>
<reference evidence="17" key="1">
    <citation type="submission" date="2016-08" db="EMBL/GenBank/DDBJ databases">
        <authorList>
            <person name="Varghese N."/>
            <person name="Submissions Spin"/>
        </authorList>
    </citation>
    <scope>NUCLEOTIDE SEQUENCE [LARGE SCALE GENOMIC DNA]</scope>
    <source>
        <strain evidence="17">SGD-1123</strain>
    </source>
</reference>
<dbReference type="SUPFAM" id="SSF55804">
    <property type="entry name" value="Phoshotransferase/anion transport protein"/>
    <property type="match status" value="1"/>
</dbReference>
<dbReference type="Proteomes" id="UP000181997">
    <property type="component" value="Unassembled WGS sequence"/>
</dbReference>
<feature type="transmembrane region" description="Helical" evidence="12">
    <location>
        <begin position="377"/>
        <end position="402"/>
    </location>
</feature>
<keyword evidence="6" id="KW-0762">Sugar transport</keyword>
<dbReference type="GO" id="GO:0090563">
    <property type="term" value="F:protein-phosphocysteine-sugar phosphotransferase activity"/>
    <property type="evidence" value="ECO:0007669"/>
    <property type="project" value="TreeGrafter"/>
</dbReference>
<dbReference type="PANTHER" id="PTHR30505:SF28">
    <property type="entry name" value="PTS SYSTEM 2-O-ALPHA-MANNOSYL-D-GLYCERATE-SPECIFIC EIIABC COMPONENT"/>
    <property type="match status" value="1"/>
</dbReference>
<dbReference type="InterPro" id="IPR036095">
    <property type="entry name" value="PTS_EIIB-like_sf"/>
</dbReference>
<keyword evidence="11 12" id="KW-0472">Membrane</keyword>
<feature type="transmembrane region" description="Helical" evidence="12">
    <location>
        <begin position="601"/>
        <end position="621"/>
    </location>
</feature>
<dbReference type="NCBIfam" id="TIGR00848">
    <property type="entry name" value="fruA"/>
    <property type="match status" value="1"/>
</dbReference>
<dbReference type="InterPro" id="IPR013011">
    <property type="entry name" value="PTS_EIIB_2"/>
</dbReference>
<evidence type="ECO:0000256" key="2">
    <source>
        <dbReference type="ARBA" id="ARBA00004496"/>
    </source>
</evidence>
<dbReference type="OrthoDB" id="9782569at2"/>
<dbReference type="InterPro" id="IPR003353">
    <property type="entry name" value="PTS_IIB_fruc"/>
</dbReference>
<name>A0A0V8HAJ3_9BACI</name>
<accession>A0A0V8HAJ3</accession>
<gene>
    <name evidence="16" type="ORF">GA0061094_3898</name>
</gene>
<dbReference type="InterPro" id="IPR004715">
    <property type="entry name" value="PTS_IIA_fruc"/>
</dbReference>
<evidence type="ECO:0000256" key="10">
    <source>
        <dbReference type="ARBA" id="ARBA00022989"/>
    </source>
</evidence>
<dbReference type="PROSITE" id="PS51099">
    <property type="entry name" value="PTS_EIIB_TYPE_2"/>
    <property type="match status" value="1"/>
</dbReference>
<keyword evidence="9 12" id="KW-0812">Transmembrane</keyword>
<dbReference type="Gene3D" id="3.40.930.10">
    <property type="entry name" value="Mannitol-specific EII, Chain A"/>
    <property type="match status" value="1"/>
</dbReference>
<dbReference type="RefSeq" id="WP_058299741.1">
    <property type="nucleotide sequence ID" value="NZ_FMAU01000006.1"/>
</dbReference>
<dbReference type="Pfam" id="PF00359">
    <property type="entry name" value="PTS_EIIA_2"/>
    <property type="match status" value="1"/>
</dbReference>
<feature type="domain" description="PTS EIIA type-2" evidence="13">
    <location>
        <begin position="5"/>
        <end position="149"/>
    </location>
</feature>
<dbReference type="GO" id="GO:0005737">
    <property type="term" value="C:cytoplasm"/>
    <property type="evidence" value="ECO:0007669"/>
    <property type="project" value="UniProtKB-SubCell"/>
</dbReference>
<keyword evidence="5" id="KW-0597">Phosphoprotein</keyword>
<dbReference type="InterPro" id="IPR006327">
    <property type="entry name" value="PTS_IIC_fruc"/>
</dbReference>
<dbReference type="GO" id="GO:0009401">
    <property type="term" value="P:phosphoenolpyruvate-dependent sugar phosphotransferase system"/>
    <property type="evidence" value="ECO:0007669"/>
    <property type="project" value="UniProtKB-KW"/>
</dbReference>
<dbReference type="AlphaFoldDB" id="A0A0V8HAJ3"/>
<dbReference type="CDD" id="cd05569">
    <property type="entry name" value="PTS_IIB_fructose"/>
    <property type="match status" value="1"/>
</dbReference>
<dbReference type="InterPro" id="IPR002178">
    <property type="entry name" value="PTS_EIIA_type-2_dom"/>
</dbReference>
<evidence type="ECO:0000256" key="8">
    <source>
        <dbReference type="ARBA" id="ARBA00022683"/>
    </source>
</evidence>
<feature type="transmembrane region" description="Helical" evidence="12">
    <location>
        <begin position="535"/>
        <end position="554"/>
    </location>
</feature>
<evidence type="ECO:0000256" key="4">
    <source>
        <dbReference type="ARBA" id="ARBA00022475"/>
    </source>
</evidence>
<evidence type="ECO:0000256" key="1">
    <source>
        <dbReference type="ARBA" id="ARBA00004429"/>
    </source>
</evidence>
<dbReference type="SUPFAM" id="SSF52794">
    <property type="entry name" value="PTS system IIB component-like"/>
    <property type="match status" value="1"/>
</dbReference>
<feature type="transmembrane region" description="Helical" evidence="12">
    <location>
        <begin position="461"/>
        <end position="482"/>
    </location>
</feature>
<keyword evidence="17" id="KW-1185">Reference proteome</keyword>
<dbReference type="PROSITE" id="PS51094">
    <property type="entry name" value="PTS_EIIA_TYPE_2"/>
    <property type="match status" value="1"/>
</dbReference>
<dbReference type="InterPro" id="IPR050864">
    <property type="entry name" value="Bacterial_PTS_Sugar_Transport"/>
</dbReference>
<dbReference type="InterPro" id="IPR016152">
    <property type="entry name" value="PTrfase/Anion_transptr"/>
</dbReference>
<dbReference type="FunFam" id="3.40.930.10:FF:000009">
    <property type="entry name" value="PTS system, fructose specific IIABC component"/>
    <property type="match status" value="1"/>
</dbReference>
<dbReference type="GO" id="GO:0005886">
    <property type="term" value="C:plasma membrane"/>
    <property type="evidence" value="ECO:0007669"/>
    <property type="project" value="UniProtKB-SubCell"/>
</dbReference>
<evidence type="ECO:0000256" key="6">
    <source>
        <dbReference type="ARBA" id="ARBA00022597"/>
    </source>
</evidence>
<feature type="transmembrane region" description="Helical" evidence="12">
    <location>
        <begin position="503"/>
        <end position="523"/>
    </location>
</feature>
<feature type="transmembrane region" description="Helical" evidence="12">
    <location>
        <begin position="347"/>
        <end position="365"/>
    </location>
</feature>
<dbReference type="InterPro" id="IPR013014">
    <property type="entry name" value="PTS_EIIC_2"/>
</dbReference>
<feature type="transmembrane region" description="Helical" evidence="12">
    <location>
        <begin position="304"/>
        <end position="326"/>
    </location>
</feature>
<evidence type="ECO:0000313" key="17">
    <source>
        <dbReference type="Proteomes" id="UP000181997"/>
    </source>
</evidence>
<feature type="domain" description="PTS EIIC type-2" evidence="15">
    <location>
        <begin position="293"/>
        <end position="626"/>
    </location>
</feature>
<evidence type="ECO:0000256" key="9">
    <source>
        <dbReference type="ARBA" id="ARBA00022692"/>
    </source>
</evidence>
<evidence type="ECO:0000259" key="14">
    <source>
        <dbReference type="PROSITE" id="PS51099"/>
    </source>
</evidence>
<keyword evidence="10 12" id="KW-1133">Transmembrane helix</keyword>
<organism evidence="16 17">
    <name type="scientific">[Bacillus] enclensis</name>
    <dbReference type="NCBI Taxonomy" id="1402860"/>
    <lineage>
        <taxon>Bacteria</taxon>
        <taxon>Bacillati</taxon>
        <taxon>Bacillota</taxon>
        <taxon>Bacilli</taxon>
        <taxon>Bacillales</taxon>
        <taxon>Bacillaceae</taxon>
        <taxon>Rossellomorea</taxon>
    </lineage>
</organism>
<sequence>MRITELLRKETIALNLKASSKGTVIDELVSVLDKSGKLQDAEEFKKAILNRESQSTTGIGEGIAIPHAKTSAVKSPAIAFGKSADGVDYESLDGAPAHLFFMIAATEGANQTHLEALSRLSSMLMDEDVRKSLVNASSEEEVLEIINLHDKEDEEETVSEESSSEEGQVLAVTACPTGIAHTYMAADALKAKAKELGIKLKVETNGSGGAKNVLTAAEIESAAAIIVAADTKVEMNRFKGKPVIEVPVAEAIRKPKDLLEKAVEKDAPLYSGSKGSEDQEEQGAEKKKRTGFFYKHLMNGVSNMLPFVVGGGILIAISFLFGIQSANPDSPQYNEFAAILNKIGGENAFYLMVPVLAGFIAMSIADRPGFAPGMVGGLIAATGQSGFLGGIIAGFLAGYVVVGIKRLTKNFPAALEGIKPVLIYPLFGIFITGFIMLQFLVEPLSTVNSGIQNWLDGLGTGNLVLLGLILGGMMAVDMGGPINKAAFTFGIAMIEGGNLAPHAAIMAGGMVPPLGLALATTFFKGKFKDNERKAGIAAYFMGASFITEGAIPFAAADPFRVIPSIVTGSAVAGALTMAFGIGLPAPHGGLFVFPVVEGNPFLYLVAVLVGSVITALMVGFLKKPVK</sequence>
<protein>
    <submittedName>
        <fullName evidence="16">PTS system, fructose-specific IIC component</fullName>
    </submittedName>
</protein>
<evidence type="ECO:0000259" key="13">
    <source>
        <dbReference type="PROSITE" id="PS51094"/>
    </source>
</evidence>
<evidence type="ECO:0000256" key="11">
    <source>
        <dbReference type="ARBA" id="ARBA00023136"/>
    </source>
</evidence>
<feature type="transmembrane region" description="Helical" evidence="12">
    <location>
        <begin position="422"/>
        <end position="441"/>
    </location>
</feature>
<dbReference type="NCBIfam" id="TIGR00829">
    <property type="entry name" value="FRU"/>
    <property type="match status" value="1"/>
</dbReference>
<dbReference type="FunFam" id="3.40.50.2300:FF:000014">
    <property type="entry name" value="PTS system fructose-like transporter subunit IIB"/>
    <property type="match status" value="1"/>
</dbReference>
<keyword evidence="4" id="KW-1003">Cell membrane</keyword>
<evidence type="ECO:0000313" key="16">
    <source>
        <dbReference type="EMBL" id="SCC31180.1"/>
    </source>
</evidence>
<keyword evidence="3" id="KW-0813">Transport</keyword>
<evidence type="ECO:0000259" key="15">
    <source>
        <dbReference type="PROSITE" id="PS51104"/>
    </source>
</evidence>